<proteinExistence type="predicted"/>
<accession>A0ACB0JKN7</accession>
<dbReference type="Proteomes" id="UP001177021">
    <property type="component" value="Unassembled WGS sequence"/>
</dbReference>
<organism evidence="1 2">
    <name type="scientific">Trifolium pratense</name>
    <name type="common">Red clover</name>
    <dbReference type="NCBI Taxonomy" id="57577"/>
    <lineage>
        <taxon>Eukaryota</taxon>
        <taxon>Viridiplantae</taxon>
        <taxon>Streptophyta</taxon>
        <taxon>Embryophyta</taxon>
        <taxon>Tracheophyta</taxon>
        <taxon>Spermatophyta</taxon>
        <taxon>Magnoliopsida</taxon>
        <taxon>eudicotyledons</taxon>
        <taxon>Gunneridae</taxon>
        <taxon>Pentapetalae</taxon>
        <taxon>rosids</taxon>
        <taxon>fabids</taxon>
        <taxon>Fabales</taxon>
        <taxon>Fabaceae</taxon>
        <taxon>Papilionoideae</taxon>
        <taxon>50 kb inversion clade</taxon>
        <taxon>NPAAA clade</taxon>
        <taxon>Hologalegina</taxon>
        <taxon>IRL clade</taxon>
        <taxon>Trifolieae</taxon>
        <taxon>Trifolium</taxon>
    </lineage>
</organism>
<name>A0ACB0JKN7_TRIPR</name>
<evidence type="ECO:0000313" key="2">
    <source>
        <dbReference type="Proteomes" id="UP001177021"/>
    </source>
</evidence>
<comment type="caution">
    <text evidence="1">The sequence shown here is derived from an EMBL/GenBank/DDBJ whole genome shotgun (WGS) entry which is preliminary data.</text>
</comment>
<gene>
    <name evidence="1" type="ORF">MILVUS5_LOCUS14202</name>
</gene>
<evidence type="ECO:0000313" key="1">
    <source>
        <dbReference type="EMBL" id="CAJ2645280.1"/>
    </source>
</evidence>
<keyword evidence="2" id="KW-1185">Reference proteome</keyword>
<reference evidence="1" key="1">
    <citation type="submission" date="2023-10" db="EMBL/GenBank/DDBJ databases">
        <authorList>
            <person name="Rodriguez Cubillos JULIANA M."/>
            <person name="De Vega J."/>
        </authorList>
    </citation>
    <scope>NUCLEOTIDE SEQUENCE</scope>
</reference>
<protein>
    <submittedName>
        <fullName evidence="1">Uncharacterized protein</fullName>
    </submittedName>
</protein>
<sequence>MLVDREGLWFRVLVARYGLEGGRLCEGGRRGSVWWREIVRIREGEGELGGSWFWEHVSRRVGDGSDTLFWTDPWLDGISLKERFGRLFALAETKSRSVAEMFALGWGADGGAWVWRRSLRAWEEEMLGECQSLLLDISLQDQTLDRWQWRPDPDTGYTVGGVYQILTHQTSVTVHDAENLLWHTQVPLKVSIFAWRLLRDRLPTRANLAIRGVLSSTADTCVFGCGVAESAYHLFSSCSIAGSLWDLVCAWVGIPPVAFTTLRDHFVQFTVSAETTAAAPIQTTTSTPVNVGVHRVNKKARITQPKTFPNSATSESAQNHNSTTASATASKSRKKQINIDCSQLRRSGRIFRGNPVQVDQVEPEPDVEIQIDDADTSNLKGPSATTSKCRRIQKNLDCSQLRRSERLCRDNPVPVDRVEPEPDVEIQIDDADKSNLQKY</sequence>
<dbReference type="EMBL" id="CASHSV030000066">
    <property type="protein sequence ID" value="CAJ2645280.1"/>
    <property type="molecule type" value="Genomic_DNA"/>
</dbReference>